<reference evidence="2" key="1">
    <citation type="submission" date="2021-02" db="EMBL/GenBank/DDBJ databases">
        <title>First Annotated Genome of the Yellow-green Alga Tribonema minus.</title>
        <authorList>
            <person name="Mahan K.M."/>
        </authorList>
    </citation>
    <scope>NUCLEOTIDE SEQUENCE</scope>
    <source>
        <strain evidence="2">UTEX B ZZ1240</strain>
    </source>
</reference>
<evidence type="ECO:0000313" key="3">
    <source>
        <dbReference type="Proteomes" id="UP000664859"/>
    </source>
</evidence>
<dbReference type="Proteomes" id="UP000664859">
    <property type="component" value="Unassembled WGS sequence"/>
</dbReference>
<dbReference type="Pfam" id="PF11790">
    <property type="entry name" value="Glyco_hydro_cc"/>
    <property type="match status" value="1"/>
</dbReference>
<dbReference type="InterPro" id="IPR017853">
    <property type="entry name" value="GH"/>
</dbReference>
<dbReference type="SUPFAM" id="SSF51445">
    <property type="entry name" value="(Trans)glycosidases"/>
    <property type="match status" value="1"/>
</dbReference>
<proteinExistence type="predicted"/>
<dbReference type="OrthoDB" id="43654at2759"/>
<dbReference type="Gene3D" id="3.20.20.80">
    <property type="entry name" value="Glycosidases"/>
    <property type="match status" value="1"/>
</dbReference>
<protein>
    <submittedName>
        <fullName evidence="2">Glycosyl hydrolase catalytic core-domain-containing protein</fullName>
    </submittedName>
</protein>
<evidence type="ECO:0000313" key="2">
    <source>
        <dbReference type="EMBL" id="KAG5178073.1"/>
    </source>
</evidence>
<evidence type="ECO:0000259" key="1">
    <source>
        <dbReference type="Pfam" id="PF11790"/>
    </source>
</evidence>
<dbReference type="PANTHER" id="PTHR34154:SF3">
    <property type="entry name" value="ALKALI-SENSITIVE LINKAGE PROTEIN 1"/>
    <property type="match status" value="1"/>
</dbReference>
<name>A0A836CAM7_9STRA</name>
<gene>
    <name evidence="2" type="ORF">JKP88DRAFT_169365</name>
</gene>
<sequence length="291" mass="32704">MLRVPQARRRHRHGHLPQSLLNVVLHTYLTPADPPRCYTSPKRGVAIGMAISHPEDLQALAPGVTWFNNWAIFTNIPPHLRPSITFFPLTWGAKGVRALSADTMAEPGGVLVGFNEPNWHRVEPEFAAEMWGEVIAAAKKYNGKVSEMGVKARRDAVLGITWMRDFIAACERLYGTAAIDYINIHSYTCSTHALDFNIREHVRAFPGKKIIITEIACGQAMRNGHPRQQLSFMKQVIPYLENSEDVVYYSWYNGPRPTARKPAPHGAPTLFGLEPGQLTPLGREYRKRVCV</sequence>
<feature type="domain" description="Asl1-like glycosyl hydrolase catalytic" evidence="1">
    <location>
        <begin position="53"/>
        <end position="285"/>
    </location>
</feature>
<organism evidence="2 3">
    <name type="scientific">Tribonema minus</name>
    <dbReference type="NCBI Taxonomy" id="303371"/>
    <lineage>
        <taxon>Eukaryota</taxon>
        <taxon>Sar</taxon>
        <taxon>Stramenopiles</taxon>
        <taxon>Ochrophyta</taxon>
        <taxon>PX clade</taxon>
        <taxon>Xanthophyceae</taxon>
        <taxon>Tribonematales</taxon>
        <taxon>Tribonemataceae</taxon>
        <taxon>Tribonema</taxon>
    </lineage>
</organism>
<dbReference type="PANTHER" id="PTHR34154">
    <property type="entry name" value="ALKALI-SENSITIVE LINKAGE PROTEIN 1"/>
    <property type="match status" value="1"/>
</dbReference>
<dbReference type="InterPro" id="IPR053183">
    <property type="entry name" value="ASL1"/>
</dbReference>
<keyword evidence="2" id="KW-0378">Hydrolase</keyword>
<dbReference type="GO" id="GO:0016787">
    <property type="term" value="F:hydrolase activity"/>
    <property type="evidence" value="ECO:0007669"/>
    <property type="project" value="UniProtKB-KW"/>
</dbReference>
<dbReference type="EMBL" id="JAFCMP010000518">
    <property type="protein sequence ID" value="KAG5178073.1"/>
    <property type="molecule type" value="Genomic_DNA"/>
</dbReference>
<dbReference type="AlphaFoldDB" id="A0A836CAM7"/>
<keyword evidence="3" id="KW-1185">Reference proteome</keyword>
<comment type="caution">
    <text evidence="2">The sequence shown here is derived from an EMBL/GenBank/DDBJ whole genome shotgun (WGS) entry which is preliminary data.</text>
</comment>
<accession>A0A836CAM7</accession>
<dbReference type="InterPro" id="IPR024655">
    <property type="entry name" value="Asl1_glyco_hydro_catalytic"/>
</dbReference>